<proteinExistence type="inferred from homology"/>
<evidence type="ECO:0000313" key="13">
    <source>
        <dbReference type="Proteomes" id="UP000504618"/>
    </source>
</evidence>
<evidence type="ECO:0000256" key="9">
    <source>
        <dbReference type="ARBA" id="ARBA00023136"/>
    </source>
</evidence>
<keyword evidence="8" id="KW-0443">Lipid metabolism</keyword>
<evidence type="ECO:0000256" key="7">
    <source>
        <dbReference type="ARBA" id="ARBA00023002"/>
    </source>
</evidence>
<evidence type="ECO:0000256" key="8">
    <source>
        <dbReference type="ARBA" id="ARBA00023098"/>
    </source>
</evidence>
<dbReference type="GO" id="GO:0004768">
    <property type="term" value="F:stearoyl-CoA 9-desaturase activity"/>
    <property type="evidence" value="ECO:0007669"/>
    <property type="project" value="TreeGrafter"/>
</dbReference>
<comment type="cofactor">
    <cofactor evidence="11">
        <name>Fe(2+)</name>
        <dbReference type="ChEBI" id="CHEBI:29033"/>
    </cofactor>
</comment>
<keyword evidence="7 11" id="KW-0560">Oxidoreductase</keyword>
<dbReference type="CDD" id="cd03505">
    <property type="entry name" value="Delta9-FADS-like"/>
    <property type="match status" value="1"/>
</dbReference>
<keyword evidence="4 11" id="KW-0812">Transmembrane</keyword>
<feature type="non-terminal residue" evidence="14">
    <location>
        <position position="259"/>
    </location>
</feature>
<accession>A0A6J1PNV5</accession>
<sequence length="259" mass="30382">MECNTITSIIKENKKEALDDMNMAGVNKNDDSYKKSEMKRSGVFNFETDVIWPIALLFFLYHTIGIYGLLTFNYTENWKTTLWIPGMYLISNIGVSGGAHRLWSHKCYKAKLPLRILFLICFNAVGQNSVYNWVKNHRMHHKYCDTNGDPHNTQRGFFYTHMGWVMMKEHPEFIRKSKQLDLSDVLSDPVVAFGERYFLPLQLFFCVILPTAIPVYFWNETWGRALMSQVFIRYMITSHSVWTINSIAHAWGTKPYNKY</sequence>
<evidence type="ECO:0000256" key="3">
    <source>
        <dbReference type="ARBA" id="ARBA00022516"/>
    </source>
</evidence>
<evidence type="ECO:0000256" key="2">
    <source>
        <dbReference type="ARBA" id="ARBA00009295"/>
    </source>
</evidence>
<dbReference type="GeneID" id="112454066"/>
<evidence type="ECO:0000313" key="14">
    <source>
        <dbReference type="RefSeq" id="XP_024871023.1"/>
    </source>
</evidence>
<keyword evidence="5" id="KW-0276">Fatty acid metabolism</keyword>
<dbReference type="PANTHER" id="PTHR11351">
    <property type="entry name" value="ACYL-COA DESATURASE"/>
    <property type="match status" value="1"/>
</dbReference>
<comment type="similarity">
    <text evidence="2 11">Belongs to the fatty acid desaturase type 1 family.</text>
</comment>
<dbReference type="GO" id="GO:0006636">
    <property type="term" value="P:unsaturated fatty acid biosynthetic process"/>
    <property type="evidence" value="ECO:0007669"/>
    <property type="project" value="TreeGrafter"/>
</dbReference>
<evidence type="ECO:0000256" key="6">
    <source>
        <dbReference type="ARBA" id="ARBA00022989"/>
    </source>
</evidence>
<evidence type="ECO:0000256" key="1">
    <source>
        <dbReference type="ARBA" id="ARBA00004141"/>
    </source>
</evidence>
<dbReference type="InterPro" id="IPR015876">
    <property type="entry name" value="Acyl-CoA_DS"/>
</dbReference>
<feature type="transmembrane region" description="Helical" evidence="12">
    <location>
        <begin position="197"/>
        <end position="218"/>
    </location>
</feature>
<keyword evidence="6 12" id="KW-1133">Transmembrane helix</keyword>
<keyword evidence="13" id="KW-1185">Reference proteome</keyword>
<evidence type="ECO:0000256" key="10">
    <source>
        <dbReference type="ARBA" id="ARBA00023160"/>
    </source>
</evidence>
<dbReference type="GO" id="GO:0005506">
    <property type="term" value="F:iron ion binding"/>
    <property type="evidence" value="ECO:0007669"/>
    <property type="project" value="TreeGrafter"/>
</dbReference>
<dbReference type="AlphaFoldDB" id="A0A6J1PNV5"/>
<feature type="transmembrane region" description="Helical" evidence="12">
    <location>
        <begin position="82"/>
        <end position="100"/>
    </location>
</feature>
<comment type="subcellular location">
    <subcellularLocation>
        <location evidence="1">Membrane</location>
        <topology evidence="1">Multi-pass membrane protein</topology>
    </subcellularLocation>
</comment>
<feature type="transmembrane region" description="Helical" evidence="12">
    <location>
        <begin position="50"/>
        <end position="70"/>
    </location>
</feature>
<comment type="domain">
    <text evidence="11">The histidine box domains are involved in binding the catalytic metal ions.</text>
</comment>
<feature type="transmembrane region" description="Helical" evidence="12">
    <location>
        <begin position="112"/>
        <end position="131"/>
    </location>
</feature>
<reference evidence="14" key="1">
    <citation type="submission" date="2025-08" db="UniProtKB">
        <authorList>
            <consortium name="RefSeq"/>
        </authorList>
    </citation>
    <scope>IDENTIFICATION</scope>
    <source>
        <tissue evidence="14">Whole body</tissue>
    </source>
</reference>
<dbReference type="PANTHER" id="PTHR11351:SF21">
    <property type="entry name" value="GH07782P"/>
    <property type="match status" value="1"/>
</dbReference>
<organism evidence="13 14">
    <name type="scientific">Temnothorax curvispinosus</name>
    <dbReference type="NCBI Taxonomy" id="300111"/>
    <lineage>
        <taxon>Eukaryota</taxon>
        <taxon>Metazoa</taxon>
        <taxon>Ecdysozoa</taxon>
        <taxon>Arthropoda</taxon>
        <taxon>Hexapoda</taxon>
        <taxon>Insecta</taxon>
        <taxon>Pterygota</taxon>
        <taxon>Neoptera</taxon>
        <taxon>Endopterygota</taxon>
        <taxon>Hymenoptera</taxon>
        <taxon>Apocrita</taxon>
        <taxon>Aculeata</taxon>
        <taxon>Formicoidea</taxon>
        <taxon>Formicidae</taxon>
        <taxon>Myrmicinae</taxon>
        <taxon>Temnothorax</taxon>
    </lineage>
</organism>
<evidence type="ECO:0000256" key="12">
    <source>
        <dbReference type="SAM" id="Phobius"/>
    </source>
</evidence>
<dbReference type="OrthoDB" id="10260134at2759"/>
<keyword evidence="3 11" id="KW-0444">Lipid biosynthesis</keyword>
<feature type="transmembrane region" description="Helical" evidence="12">
    <location>
        <begin position="230"/>
        <end position="251"/>
    </location>
</feature>
<name>A0A6J1PNV5_9HYME</name>
<dbReference type="GO" id="GO:0005789">
    <property type="term" value="C:endoplasmic reticulum membrane"/>
    <property type="evidence" value="ECO:0007669"/>
    <property type="project" value="TreeGrafter"/>
</dbReference>
<evidence type="ECO:0000256" key="5">
    <source>
        <dbReference type="ARBA" id="ARBA00022832"/>
    </source>
</evidence>
<dbReference type="RefSeq" id="XP_024871023.1">
    <property type="nucleotide sequence ID" value="XM_025015255.1"/>
</dbReference>
<keyword evidence="10 11" id="KW-0275">Fatty acid biosynthesis</keyword>
<gene>
    <name evidence="14" type="primary">LOC112454066</name>
</gene>
<dbReference type="PRINTS" id="PR00075">
    <property type="entry name" value="FACDDSATRASE"/>
</dbReference>
<dbReference type="Proteomes" id="UP000504618">
    <property type="component" value="Unplaced"/>
</dbReference>
<evidence type="ECO:0000256" key="11">
    <source>
        <dbReference type="RuleBase" id="RU000581"/>
    </source>
</evidence>
<evidence type="ECO:0000256" key="4">
    <source>
        <dbReference type="ARBA" id="ARBA00022692"/>
    </source>
</evidence>
<protein>
    <submittedName>
        <fullName evidence="14">Delta(9)-fatty-acid desaturase fat-7-like</fullName>
    </submittedName>
</protein>
<keyword evidence="9 12" id="KW-0472">Membrane</keyword>